<organism evidence="1 2">
    <name type="scientific">Streptomyces albiflavescens</name>
    <dbReference type="NCBI Taxonomy" id="1623582"/>
    <lineage>
        <taxon>Bacteria</taxon>
        <taxon>Bacillati</taxon>
        <taxon>Actinomycetota</taxon>
        <taxon>Actinomycetes</taxon>
        <taxon>Kitasatosporales</taxon>
        <taxon>Streptomycetaceae</taxon>
        <taxon>Streptomyces</taxon>
    </lineage>
</organism>
<keyword evidence="2" id="KW-1185">Reference proteome</keyword>
<comment type="caution">
    <text evidence="1">The sequence shown here is derived from an EMBL/GenBank/DDBJ whole genome shotgun (WGS) entry which is preliminary data.</text>
</comment>
<evidence type="ECO:0000313" key="2">
    <source>
        <dbReference type="Proteomes" id="UP000600365"/>
    </source>
</evidence>
<sequence>MKRLRLLESSFLEQAPDHLDGMRELTIKPDAKNRPEPDVPVFRVGANTGPDQTWYEPEGIVLGAGSQPSAACRLPGELHTGRRAGVLHHALDTALDGPSAQPHL</sequence>
<name>A0A918D9N0_9ACTN</name>
<dbReference type="EMBL" id="BMMM01000024">
    <property type="protein sequence ID" value="GGN90479.1"/>
    <property type="molecule type" value="Genomic_DNA"/>
</dbReference>
<proteinExistence type="predicted"/>
<accession>A0A918D9N0</accession>
<dbReference type="AlphaFoldDB" id="A0A918D9N0"/>
<gene>
    <name evidence="1" type="ORF">GCM10011579_086360</name>
</gene>
<dbReference type="Proteomes" id="UP000600365">
    <property type="component" value="Unassembled WGS sequence"/>
</dbReference>
<protein>
    <submittedName>
        <fullName evidence="1">Uncharacterized protein</fullName>
    </submittedName>
</protein>
<reference evidence="1 2" key="1">
    <citation type="journal article" date="2014" name="Int. J. Syst. Evol. Microbiol.">
        <title>Complete genome sequence of Corynebacterium casei LMG S-19264T (=DSM 44701T), isolated from a smear-ripened cheese.</title>
        <authorList>
            <consortium name="US DOE Joint Genome Institute (JGI-PGF)"/>
            <person name="Walter F."/>
            <person name="Albersmeier A."/>
            <person name="Kalinowski J."/>
            <person name="Ruckert C."/>
        </authorList>
    </citation>
    <scope>NUCLEOTIDE SEQUENCE [LARGE SCALE GENOMIC DNA]</scope>
    <source>
        <strain evidence="1 2">CGMCC 4.7111</strain>
    </source>
</reference>
<evidence type="ECO:0000313" key="1">
    <source>
        <dbReference type="EMBL" id="GGN90479.1"/>
    </source>
</evidence>